<proteinExistence type="predicted"/>
<organism evidence="1 2">
    <name type="scientific">Phaeobacter gallaeciensis</name>
    <dbReference type="NCBI Taxonomy" id="60890"/>
    <lineage>
        <taxon>Bacteria</taxon>
        <taxon>Pseudomonadati</taxon>
        <taxon>Pseudomonadota</taxon>
        <taxon>Alphaproteobacteria</taxon>
        <taxon>Rhodobacterales</taxon>
        <taxon>Roseobacteraceae</taxon>
        <taxon>Phaeobacter</taxon>
    </lineage>
</organism>
<dbReference type="EMBL" id="JARCJK010000024">
    <property type="protein sequence ID" value="MDE4168177.1"/>
    <property type="molecule type" value="Genomic_DNA"/>
</dbReference>
<sequence length="120" mass="13067">MSTVRALRSRFQHGVEWRRSELIISLGGCLLLQQVATASLKRTSGRPQKINFRMPRSGPSKPPFFATAQSWTRHTHATGDKNEAADAAKVLLTGGVGSLKAFRQIDPLKVDKVGIGGTKI</sequence>
<gene>
    <name evidence="1" type="ORF">PXK24_21065</name>
</gene>
<reference evidence="1 2" key="1">
    <citation type="submission" date="2023-02" db="EMBL/GenBank/DDBJ databases">
        <title>Population genomics of bacteria associated with diatom.</title>
        <authorList>
            <person name="Xie J."/>
            <person name="Wang H."/>
        </authorList>
    </citation>
    <scope>NUCLEOTIDE SEQUENCE [LARGE SCALE GENOMIC DNA]</scope>
    <source>
        <strain evidence="1 2">PT47_8</strain>
    </source>
</reference>
<dbReference type="Proteomes" id="UP001218364">
    <property type="component" value="Unassembled WGS sequence"/>
</dbReference>
<comment type="caution">
    <text evidence="1">The sequence shown here is derived from an EMBL/GenBank/DDBJ whole genome shotgun (WGS) entry which is preliminary data.</text>
</comment>
<evidence type="ECO:0000313" key="2">
    <source>
        <dbReference type="Proteomes" id="UP001218364"/>
    </source>
</evidence>
<dbReference type="AlphaFoldDB" id="A0ABD4XFP6"/>
<name>A0ABD4XFP6_9RHOB</name>
<protein>
    <submittedName>
        <fullName evidence="1">Uncharacterized protein</fullName>
    </submittedName>
</protein>
<evidence type="ECO:0000313" key="1">
    <source>
        <dbReference type="EMBL" id="MDE4168177.1"/>
    </source>
</evidence>
<accession>A0ABD4XFP6</accession>